<dbReference type="InterPro" id="IPR000242">
    <property type="entry name" value="PTP_cat"/>
</dbReference>
<dbReference type="EMBL" id="GGLE01000794">
    <property type="protein sequence ID" value="MBY04920.1"/>
    <property type="molecule type" value="Transcribed_RNA"/>
</dbReference>
<feature type="domain" description="Tyrosine specific protein phosphatases" evidence="3">
    <location>
        <begin position="466"/>
        <end position="550"/>
    </location>
</feature>
<organism evidence="5">
    <name type="scientific">Ornithodoros turicata</name>
    <dbReference type="NCBI Taxonomy" id="34597"/>
    <lineage>
        <taxon>Eukaryota</taxon>
        <taxon>Metazoa</taxon>
        <taxon>Ecdysozoa</taxon>
        <taxon>Arthropoda</taxon>
        <taxon>Chelicerata</taxon>
        <taxon>Arachnida</taxon>
        <taxon>Acari</taxon>
        <taxon>Parasitiformes</taxon>
        <taxon>Ixodida</taxon>
        <taxon>Ixodoidea</taxon>
        <taxon>Argasidae</taxon>
        <taxon>Ornithodorinae</taxon>
        <taxon>Ornithodoros</taxon>
    </lineage>
</organism>
<dbReference type="FunFam" id="3.90.190.10:FF:000026">
    <property type="entry name" value="tyrosine-protein phosphatase non-receptor type 9"/>
    <property type="match status" value="1"/>
</dbReference>
<evidence type="ECO:0000313" key="5">
    <source>
        <dbReference type="EMBL" id="MBY04920.1"/>
    </source>
</evidence>
<dbReference type="SUPFAM" id="SSF52799">
    <property type="entry name" value="(Phosphotyrosine protein) phosphatases II"/>
    <property type="match status" value="1"/>
</dbReference>
<evidence type="ECO:0000259" key="3">
    <source>
        <dbReference type="PROSITE" id="PS50056"/>
    </source>
</evidence>
<dbReference type="InterPro" id="IPR000387">
    <property type="entry name" value="Tyr_Pase_dom"/>
</dbReference>
<name>A0A2R5L652_9ACAR</name>
<dbReference type="SMART" id="SM00404">
    <property type="entry name" value="PTPc_motif"/>
    <property type="match status" value="1"/>
</dbReference>
<dbReference type="GO" id="GO:0048666">
    <property type="term" value="P:neuron development"/>
    <property type="evidence" value="ECO:0007669"/>
    <property type="project" value="UniProtKB-ARBA"/>
</dbReference>
<dbReference type="InterPro" id="IPR001251">
    <property type="entry name" value="CRAL-TRIO_dom"/>
</dbReference>
<dbReference type="SMART" id="SM00194">
    <property type="entry name" value="PTPc"/>
    <property type="match status" value="1"/>
</dbReference>
<protein>
    <submittedName>
        <fullName evidence="5">Putative tyrosine-protein phosphatase non-receptor type 9-like isoform x1</fullName>
    </submittedName>
</protein>
<dbReference type="Gene3D" id="3.40.525.10">
    <property type="entry name" value="CRAL-TRIO lipid binding domain"/>
    <property type="match status" value="1"/>
</dbReference>
<dbReference type="CDD" id="cd00170">
    <property type="entry name" value="SEC14"/>
    <property type="match status" value="1"/>
</dbReference>
<dbReference type="PANTHER" id="PTHR19134:SF534">
    <property type="entry name" value="LD27988P"/>
    <property type="match status" value="1"/>
</dbReference>
<evidence type="ECO:0000259" key="4">
    <source>
        <dbReference type="PROSITE" id="PS50191"/>
    </source>
</evidence>
<evidence type="ECO:0000259" key="2">
    <source>
        <dbReference type="PROSITE" id="PS50055"/>
    </source>
</evidence>
<dbReference type="PROSITE" id="PS50056">
    <property type="entry name" value="TYR_PHOSPHATASE_2"/>
    <property type="match status" value="1"/>
</dbReference>
<sequence length="585" mass="65953">MFTANKHWPLESSHQVTLQGVVYQLDVALESLESQRCGIVFIYNMTGSKYQNFDYELSQKILSLLKGAYPARLKKVLIVSAPLWFKAPFKILRLFVREKLRDRVITVGLDQIGLHIPYSALPRELGGNLSLNHKAWLLHCLKSVTNRFEASEDHAVLTPSPEHVVYSHTVASDEAETTENEEDVSVATVALEEVRSSVYEKQNGEEREKEVEVTKDSKVNVTPSRNLINGEASTVVEGASSTPTEEEEEKCLSSASSIPSWDDERESQTGVSLQEFITTLQVKGRKGLYQEYAALKSKEPEGTFETARLKPNQCKNRYTDVLCYDHSRVVLLLRDEDPCSDYINANFVDGYRQKNAFISTQGPLPKTYSDFWRMIWEQQCVTVVMTTRTIERGRGKCGQYWPREDGGTDELDGFRVTNVGVEQKADHIATELLLVHKESGESRQVSHLQFTSWPDYGVPDSAVAMLTFRAAVRERQAQAVTRMGSEWQGHPLGPPIVVHCSAGIGRTGTFITLDICINRLEVTGRVDVHGTVERIRAQRAFSIQMPDQYVFCHLALLEFALLHGLLKDVDLEGFEDDDRPESDSE</sequence>
<dbReference type="AlphaFoldDB" id="A0A2R5L652"/>
<dbReference type="PANTHER" id="PTHR19134">
    <property type="entry name" value="RECEPTOR-TYPE TYROSINE-PROTEIN PHOSPHATASE"/>
    <property type="match status" value="1"/>
</dbReference>
<dbReference type="PROSITE" id="PS00383">
    <property type="entry name" value="TYR_PHOSPHATASE_1"/>
    <property type="match status" value="1"/>
</dbReference>
<reference evidence="5" key="1">
    <citation type="submission" date="2018-03" db="EMBL/GenBank/DDBJ databases">
        <title>The relapsing fever spirochete Borrelia turicatae persists in the highly oxidative environment of its soft-bodied tick vector.</title>
        <authorList>
            <person name="Bourret T.J."/>
            <person name="Boyle W.K."/>
            <person name="Valenzuela J.G."/>
            <person name="Oliveira F."/>
            <person name="Lopez J.E."/>
        </authorList>
    </citation>
    <scope>NUCLEOTIDE SEQUENCE</scope>
    <source>
        <strain evidence="5">Kansas strain/isolate</strain>
        <tissue evidence="5">Salivary glands</tissue>
    </source>
</reference>
<dbReference type="Pfam" id="PF00650">
    <property type="entry name" value="CRAL_TRIO"/>
    <property type="match status" value="1"/>
</dbReference>
<dbReference type="Pfam" id="PF00102">
    <property type="entry name" value="Y_phosphatase"/>
    <property type="match status" value="1"/>
</dbReference>
<dbReference type="GO" id="GO:0004725">
    <property type="term" value="F:protein tyrosine phosphatase activity"/>
    <property type="evidence" value="ECO:0007669"/>
    <property type="project" value="InterPro"/>
</dbReference>
<feature type="domain" description="Tyrosine-protein phosphatase" evidence="2">
    <location>
        <begin position="288"/>
        <end position="559"/>
    </location>
</feature>
<feature type="domain" description="CRAL-TRIO" evidence="4">
    <location>
        <begin position="1"/>
        <end position="133"/>
    </location>
</feature>
<dbReference type="InterPro" id="IPR003595">
    <property type="entry name" value="Tyr_Pase_cat"/>
</dbReference>
<keyword evidence="5" id="KW-0675">Receptor</keyword>
<dbReference type="Gene3D" id="3.90.190.10">
    <property type="entry name" value="Protein tyrosine phosphatase superfamily"/>
    <property type="match status" value="1"/>
</dbReference>
<accession>A0A2R5L652</accession>
<dbReference type="CDD" id="cd14543">
    <property type="entry name" value="PTPc-N9"/>
    <property type="match status" value="1"/>
</dbReference>
<dbReference type="InterPro" id="IPR029021">
    <property type="entry name" value="Prot-tyrosine_phosphatase-like"/>
</dbReference>
<dbReference type="InterPro" id="IPR036865">
    <property type="entry name" value="CRAL-TRIO_dom_sf"/>
</dbReference>
<feature type="region of interest" description="Disordered" evidence="1">
    <location>
        <begin position="236"/>
        <end position="263"/>
    </location>
</feature>
<evidence type="ECO:0000256" key="1">
    <source>
        <dbReference type="SAM" id="MobiDB-lite"/>
    </source>
</evidence>
<dbReference type="SMART" id="SM00516">
    <property type="entry name" value="SEC14"/>
    <property type="match status" value="1"/>
</dbReference>
<dbReference type="PROSITE" id="PS50191">
    <property type="entry name" value="CRAL_TRIO"/>
    <property type="match status" value="1"/>
</dbReference>
<proteinExistence type="predicted"/>
<dbReference type="PROSITE" id="PS50055">
    <property type="entry name" value="TYR_PHOSPHATASE_PTP"/>
    <property type="match status" value="1"/>
</dbReference>
<dbReference type="InterPro" id="IPR016130">
    <property type="entry name" value="Tyr_Pase_AS"/>
</dbReference>
<dbReference type="SUPFAM" id="SSF52087">
    <property type="entry name" value="CRAL/TRIO domain"/>
    <property type="match status" value="1"/>
</dbReference>
<dbReference type="PRINTS" id="PR00700">
    <property type="entry name" value="PRTYPHPHTASE"/>
</dbReference>
<dbReference type="InterPro" id="IPR050348">
    <property type="entry name" value="Protein-Tyr_Phosphatase"/>
</dbReference>